<dbReference type="RefSeq" id="WP_008673722.1">
    <property type="nucleotide sequence ID" value="NZ_ANOH01000031.1"/>
</dbReference>
<dbReference type="OrthoDB" id="221146at2"/>
<dbReference type="InterPro" id="IPR028994">
    <property type="entry name" value="Integrin_alpha_N"/>
</dbReference>
<gene>
    <name evidence="2" type="ORF">RSSM_00330</name>
</gene>
<dbReference type="SUPFAM" id="SSF69318">
    <property type="entry name" value="Integrin alpha N-terminal domain"/>
    <property type="match status" value="1"/>
</dbReference>
<dbReference type="Gene3D" id="2.40.128.340">
    <property type="match status" value="2"/>
</dbReference>
<dbReference type="PATRIC" id="fig|1263870.3.peg.363"/>
<keyword evidence="3" id="KW-1185">Reference proteome</keyword>
<evidence type="ECO:0000256" key="1">
    <source>
        <dbReference type="ARBA" id="ARBA00022729"/>
    </source>
</evidence>
<dbReference type="AlphaFoldDB" id="M5U9Y3"/>
<evidence type="ECO:0000313" key="2">
    <source>
        <dbReference type="EMBL" id="EMI58227.1"/>
    </source>
</evidence>
<sequence length="965" mass="107084">MTRTSRRHTFLLMQASRVIATSRLVATFCALFAVSLQFCSVVSGAEASGMIHVVRSDEGVFVEHLLSNGYALEKELLHGSVSDHVARDKWFSGDFNGDGSLDLARLWGGSDGCTHIEVESTLRDARLNLVSWTDGGSTYDASHRWFRADFNGDGRDDLLEMPFVGTNLELNLYVSTGDRFAYSAWWTANQERSQSDWFLVDDFSGDGAADLLRIDADDEGNLVCELFGVDREKDRFRKTDISPSRYLYSPDDRWYPGDYNGDGRTDVALIRSESGEAHADLLLSTKNGFDVTSDWINGKVPYTYGDSAWYPGDFDGDGLTDLLHAHSQGNVDHLDVHRSNGYGFVYSTWYSQQGDAKESNAFNLGALYVVDLDGDQKQDLVRIRRNQHQSFIDLYGAGGDKFIDARSVYSQPDLLKELLGPQRVRKHKYFDPHVVKGPLPTDGVDYEKVCKSGQDVYLEPKGVYQRTDDRRSGPLFAVAHQQVFETFDAQMLDEFAVFQCRGMKSHTLVSVQGKSSTLVQNLVGNGCRYDVSARNVADGFRFGGAHFGGGGNGSHQRFRRLYVLNSICQSAIKILEARSTLRNTHFGNRVEDCVVFGAGVDARGNGRNPNINTKWADAIGLTHRKTEILNNLVIDGTDVGIVVFTAPDSVLKDNVVAAISRASLGGINLLDCLFFEQYGLETREDGRKLYEFNTLVQNNYLDARGARIDIGIPVGGRTWFPPKKISVSNPSGCRLIDNVLDGKAFAYGIVLANGCNVIAQGNQSTATHSGVGGYFSISNLKPDPAMAFAYAPFHTFDCKLDSDFVAASKPHGLDFLLFNAGNGRERTPDGPYKYILYEPSEAEASVEIAFLEMLGRYPSDTERKHHADNLMCQAKRADDLRVDLMHLPEFEKRNPEHAEQKDLLGMQRFRMKVWMGAFEHIDKASFNSNGAQAAAKTIYRDALAWLGGERRGAISTKTLSPKPGY</sequence>
<keyword evidence="1" id="KW-0732">Signal</keyword>
<dbReference type="SUPFAM" id="SSF51126">
    <property type="entry name" value="Pectin lyase-like"/>
    <property type="match status" value="1"/>
</dbReference>
<dbReference type="PANTHER" id="PTHR46580">
    <property type="entry name" value="SENSOR KINASE-RELATED"/>
    <property type="match status" value="1"/>
</dbReference>
<protein>
    <submittedName>
        <fullName evidence="2">Putative secreted protein</fullName>
    </submittedName>
</protein>
<dbReference type="InterPro" id="IPR013517">
    <property type="entry name" value="FG-GAP"/>
</dbReference>
<evidence type="ECO:0000313" key="3">
    <source>
        <dbReference type="Proteomes" id="UP000011885"/>
    </source>
</evidence>
<dbReference type="PANTHER" id="PTHR46580:SF2">
    <property type="entry name" value="MAM DOMAIN-CONTAINING PROTEIN"/>
    <property type="match status" value="1"/>
</dbReference>
<comment type="caution">
    <text evidence="2">The sequence shown here is derived from an EMBL/GenBank/DDBJ whole genome shotgun (WGS) entry which is preliminary data.</text>
</comment>
<name>M5U9Y3_9BACT</name>
<proteinExistence type="predicted"/>
<dbReference type="InterPro" id="IPR011050">
    <property type="entry name" value="Pectin_lyase_fold/virulence"/>
</dbReference>
<dbReference type="Pfam" id="PF13517">
    <property type="entry name" value="FG-GAP_3"/>
    <property type="match status" value="1"/>
</dbReference>
<organism evidence="2 3">
    <name type="scientific">Rhodopirellula sallentina SM41</name>
    <dbReference type="NCBI Taxonomy" id="1263870"/>
    <lineage>
        <taxon>Bacteria</taxon>
        <taxon>Pseudomonadati</taxon>
        <taxon>Planctomycetota</taxon>
        <taxon>Planctomycetia</taxon>
        <taxon>Pirellulales</taxon>
        <taxon>Pirellulaceae</taxon>
        <taxon>Rhodopirellula</taxon>
    </lineage>
</organism>
<reference evidence="2 3" key="1">
    <citation type="journal article" date="2013" name="Mar. Genomics">
        <title>Expression of sulfatases in Rhodopirellula baltica and the diversity of sulfatases in the genus Rhodopirellula.</title>
        <authorList>
            <person name="Wegner C.E."/>
            <person name="Richter-Heitmann T."/>
            <person name="Klindworth A."/>
            <person name="Klockow C."/>
            <person name="Richter M."/>
            <person name="Achstetter T."/>
            <person name="Glockner F.O."/>
            <person name="Harder J."/>
        </authorList>
    </citation>
    <scope>NUCLEOTIDE SEQUENCE [LARGE SCALE GENOMIC DNA]</scope>
    <source>
        <strain evidence="2 3">SM41</strain>
    </source>
</reference>
<dbReference type="Proteomes" id="UP000011885">
    <property type="component" value="Unassembled WGS sequence"/>
</dbReference>
<dbReference type="EMBL" id="ANOH01000031">
    <property type="protein sequence ID" value="EMI58227.1"/>
    <property type="molecule type" value="Genomic_DNA"/>
</dbReference>
<accession>M5U9Y3</accession>